<keyword evidence="8" id="KW-0325">Glycoprotein</keyword>
<sequence length="397" mass="42675">MTFRSFVLTVYAALHVSGLSLNVRTKDATISAASTLAGNLMVYYNDGGSDGVIPLEKTNWWESATTWNGLIQHWHYTGDSQYNDEIAAGICAQAGITKNFSGPNTLGNDDQLWWALTAMTAAEYNLSSCTSGTPWLNYAQTVYNDVASRWDTQSCNGGLRWQICPSADGYDYKASIANGLLFQLAARLARYTGDNAYSGQAASIWNWTRSVGLIDESSYAVYDGATPSQDCISLTTDQWSYNVGVYLYGVAVMFNYTQDNATWSPHLNGLVTAAIAGFTDSNGTLQESECEPSDSCDMDQLSFKAYLARWLALTAALVPATAGQIAPILQASVQGALASVNTGPGNGISGFKWTTGTYDDNAGVGQQLAALEIVGAQLATSQALPAARRRVPREFKT</sequence>
<dbReference type="SUPFAM" id="SSF48208">
    <property type="entry name" value="Six-hairpin glycosidases"/>
    <property type="match status" value="1"/>
</dbReference>
<feature type="signal peptide" evidence="10">
    <location>
        <begin position="1"/>
        <end position="18"/>
    </location>
</feature>
<evidence type="ECO:0000256" key="3">
    <source>
        <dbReference type="ARBA" id="ARBA00009699"/>
    </source>
</evidence>
<proteinExistence type="inferred from homology"/>
<dbReference type="PANTHER" id="PTHR12145:SF36">
    <property type="entry name" value="MANNAN ENDO-1,6-ALPHA-MANNOSIDASE DCW1"/>
    <property type="match status" value="1"/>
</dbReference>
<feature type="chain" id="PRO_5026284278" description="mannan endo-1,6-alpha-mannosidase" evidence="10">
    <location>
        <begin position="19"/>
        <end position="397"/>
    </location>
</feature>
<organism evidence="11 12">
    <name type="scientific">Teratosphaeria nubilosa</name>
    <dbReference type="NCBI Taxonomy" id="161662"/>
    <lineage>
        <taxon>Eukaryota</taxon>
        <taxon>Fungi</taxon>
        <taxon>Dikarya</taxon>
        <taxon>Ascomycota</taxon>
        <taxon>Pezizomycotina</taxon>
        <taxon>Dothideomycetes</taxon>
        <taxon>Dothideomycetidae</taxon>
        <taxon>Mycosphaerellales</taxon>
        <taxon>Teratosphaeriaceae</taxon>
        <taxon>Teratosphaeria</taxon>
    </lineage>
</organism>
<evidence type="ECO:0000313" key="11">
    <source>
        <dbReference type="EMBL" id="KAF2773829.1"/>
    </source>
</evidence>
<evidence type="ECO:0000313" key="12">
    <source>
        <dbReference type="Proteomes" id="UP000799436"/>
    </source>
</evidence>
<dbReference type="GO" id="GO:0012505">
    <property type="term" value="C:endomembrane system"/>
    <property type="evidence" value="ECO:0007669"/>
    <property type="project" value="UniProtKB-SubCell"/>
</dbReference>
<keyword evidence="12" id="KW-1185">Reference proteome</keyword>
<dbReference type="OrthoDB" id="4187847at2759"/>
<evidence type="ECO:0000256" key="8">
    <source>
        <dbReference type="ARBA" id="ARBA00023180"/>
    </source>
</evidence>
<name>A0A6G1LMM5_9PEZI</name>
<dbReference type="GO" id="GO:0016052">
    <property type="term" value="P:carbohydrate catabolic process"/>
    <property type="evidence" value="ECO:0007669"/>
    <property type="project" value="InterPro"/>
</dbReference>
<evidence type="ECO:0000256" key="2">
    <source>
        <dbReference type="ARBA" id="ARBA00004308"/>
    </source>
</evidence>
<comment type="catalytic activity">
    <reaction evidence="1">
        <text>Random hydrolysis of (1-&gt;6)-alpha-D-mannosidic linkages in unbranched (1-&gt;6)-mannans.</text>
        <dbReference type="EC" id="3.2.1.101"/>
    </reaction>
</comment>
<keyword evidence="6 11" id="KW-0378">Hydrolase</keyword>
<protein>
    <recommendedName>
        <fullName evidence="4">mannan endo-1,6-alpha-mannosidase</fullName>
        <ecNumber evidence="4">3.2.1.101</ecNumber>
    </recommendedName>
</protein>
<evidence type="ECO:0000256" key="1">
    <source>
        <dbReference type="ARBA" id="ARBA00001452"/>
    </source>
</evidence>
<gene>
    <name evidence="11" type="ORF">EJ03DRAFT_360920</name>
</gene>
<dbReference type="GO" id="GO:0009272">
    <property type="term" value="P:fungal-type cell wall biogenesis"/>
    <property type="evidence" value="ECO:0007669"/>
    <property type="project" value="TreeGrafter"/>
</dbReference>
<dbReference type="InterPro" id="IPR005198">
    <property type="entry name" value="Glyco_hydro_76"/>
</dbReference>
<dbReference type="PANTHER" id="PTHR12145">
    <property type="entry name" value="MANNAN ENDO-1,6-ALPHA-MANNOSIDASE DCW1"/>
    <property type="match status" value="1"/>
</dbReference>
<dbReference type="Pfam" id="PF03663">
    <property type="entry name" value="Glyco_hydro_76"/>
    <property type="match status" value="1"/>
</dbReference>
<dbReference type="InterPro" id="IPR008928">
    <property type="entry name" value="6-hairpin_glycosidase_sf"/>
</dbReference>
<dbReference type="Gene3D" id="1.50.10.20">
    <property type="match status" value="1"/>
</dbReference>
<dbReference type="EC" id="3.2.1.101" evidence="4"/>
<comment type="similarity">
    <text evidence="3">Belongs to the glycosyl hydrolase 76 family.</text>
</comment>
<accession>A0A6G1LMM5</accession>
<dbReference type="Proteomes" id="UP000799436">
    <property type="component" value="Unassembled WGS sequence"/>
</dbReference>
<dbReference type="PIRSF" id="PIRSF016302">
    <property type="entry name" value="Man_a_manosd"/>
    <property type="match status" value="1"/>
</dbReference>
<keyword evidence="7" id="KW-0472">Membrane</keyword>
<dbReference type="AlphaFoldDB" id="A0A6G1LMM5"/>
<comment type="subcellular location">
    <subcellularLocation>
        <location evidence="2">Endomembrane system</location>
    </subcellularLocation>
</comment>
<dbReference type="GO" id="GO:0008496">
    <property type="term" value="F:mannan endo-1,6-alpha-mannosidase activity"/>
    <property type="evidence" value="ECO:0007669"/>
    <property type="project" value="UniProtKB-EC"/>
</dbReference>
<keyword evidence="5 10" id="KW-0732">Signal</keyword>
<evidence type="ECO:0000256" key="6">
    <source>
        <dbReference type="ARBA" id="ARBA00022801"/>
    </source>
</evidence>
<dbReference type="InterPro" id="IPR014480">
    <property type="entry name" value="Mannan-1_6-alpha_mannosidase"/>
</dbReference>
<reference evidence="11" key="1">
    <citation type="journal article" date="2020" name="Stud. Mycol.">
        <title>101 Dothideomycetes genomes: a test case for predicting lifestyles and emergence of pathogens.</title>
        <authorList>
            <person name="Haridas S."/>
            <person name="Albert R."/>
            <person name="Binder M."/>
            <person name="Bloem J."/>
            <person name="Labutti K."/>
            <person name="Salamov A."/>
            <person name="Andreopoulos B."/>
            <person name="Baker S."/>
            <person name="Barry K."/>
            <person name="Bills G."/>
            <person name="Bluhm B."/>
            <person name="Cannon C."/>
            <person name="Castanera R."/>
            <person name="Culley D."/>
            <person name="Daum C."/>
            <person name="Ezra D."/>
            <person name="Gonzalez J."/>
            <person name="Henrissat B."/>
            <person name="Kuo A."/>
            <person name="Liang C."/>
            <person name="Lipzen A."/>
            <person name="Lutzoni F."/>
            <person name="Magnuson J."/>
            <person name="Mondo S."/>
            <person name="Nolan M."/>
            <person name="Ohm R."/>
            <person name="Pangilinan J."/>
            <person name="Park H.-J."/>
            <person name="Ramirez L."/>
            <person name="Alfaro M."/>
            <person name="Sun H."/>
            <person name="Tritt A."/>
            <person name="Yoshinaga Y."/>
            <person name="Zwiers L.-H."/>
            <person name="Turgeon B."/>
            <person name="Goodwin S."/>
            <person name="Spatafora J."/>
            <person name="Crous P."/>
            <person name="Grigoriev I."/>
        </authorList>
    </citation>
    <scope>NUCLEOTIDE SEQUENCE</scope>
    <source>
        <strain evidence="11">CBS 116005</strain>
    </source>
</reference>
<dbReference type="FunFam" id="1.50.10.20:FF:000006">
    <property type="entry name" value="Mannan endo-1,6-alpha-mannosidase"/>
    <property type="match status" value="1"/>
</dbReference>
<dbReference type="EMBL" id="ML995809">
    <property type="protein sequence ID" value="KAF2773829.1"/>
    <property type="molecule type" value="Genomic_DNA"/>
</dbReference>
<evidence type="ECO:0000256" key="4">
    <source>
        <dbReference type="ARBA" id="ARBA00012350"/>
    </source>
</evidence>
<keyword evidence="9" id="KW-0326">Glycosidase</keyword>
<evidence type="ECO:0000256" key="7">
    <source>
        <dbReference type="ARBA" id="ARBA00023136"/>
    </source>
</evidence>
<evidence type="ECO:0000256" key="5">
    <source>
        <dbReference type="ARBA" id="ARBA00022729"/>
    </source>
</evidence>
<evidence type="ECO:0000256" key="9">
    <source>
        <dbReference type="ARBA" id="ARBA00023295"/>
    </source>
</evidence>
<evidence type="ECO:0000256" key="10">
    <source>
        <dbReference type="SAM" id="SignalP"/>
    </source>
</evidence>